<sequence>MPSRRGKIRKLPKKYEMDSNFPALQKMMVPAAFSAWRNPSVSLGPSITPGVEVQDVEMTCHGNFYNPTTKEETRHKFLLQYSHL</sequence>
<name>A0A9N7YXA5_PLEPL</name>
<protein>
    <recommendedName>
        <fullName evidence="1">Nucleoporin Nup153 N-terminal domain-containing protein</fullName>
    </recommendedName>
</protein>
<dbReference type="AlphaFoldDB" id="A0A9N7YXA5"/>
<evidence type="ECO:0000313" key="3">
    <source>
        <dbReference type="Proteomes" id="UP001153269"/>
    </source>
</evidence>
<organism evidence="2 3">
    <name type="scientific">Pleuronectes platessa</name>
    <name type="common">European plaice</name>
    <dbReference type="NCBI Taxonomy" id="8262"/>
    <lineage>
        <taxon>Eukaryota</taxon>
        <taxon>Metazoa</taxon>
        <taxon>Chordata</taxon>
        <taxon>Craniata</taxon>
        <taxon>Vertebrata</taxon>
        <taxon>Euteleostomi</taxon>
        <taxon>Actinopterygii</taxon>
        <taxon>Neopterygii</taxon>
        <taxon>Teleostei</taxon>
        <taxon>Neoteleostei</taxon>
        <taxon>Acanthomorphata</taxon>
        <taxon>Carangaria</taxon>
        <taxon>Pleuronectiformes</taxon>
        <taxon>Pleuronectoidei</taxon>
        <taxon>Pleuronectidae</taxon>
        <taxon>Pleuronectes</taxon>
    </lineage>
</organism>
<evidence type="ECO:0000259" key="1">
    <source>
        <dbReference type="Pfam" id="PF08604"/>
    </source>
</evidence>
<evidence type="ECO:0000313" key="2">
    <source>
        <dbReference type="EMBL" id="CAB1441300.1"/>
    </source>
</evidence>
<dbReference type="Pfam" id="PF08604">
    <property type="entry name" value="Nup153"/>
    <property type="match status" value="1"/>
</dbReference>
<proteinExistence type="predicted"/>
<reference evidence="2" key="1">
    <citation type="submission" date="2020-03" db="EMBL/GenBank/DDBJ databases">
        <authorList>
            <person name="Weist P."/>
        </authorList>
    </citation>
    <scope>NUCLEOTIDE SEQUENCE</scope>
</reference>
<dbReference type="InterPro" id="IPR013913">
    <property type="entry name" value="Nup153_N"/>
</dbReference>
<dbReference type="EMBL" id="CADEAL010002610">
    <property type="protein sequence ID" value="CAB1441300.1"/>
    <property type="molecule type" value="Genomic_DNA"/>
</dbReference>
<gene>
    <name evidence="2" type="ORF">PLEPLA_LOCUS29078</name>
</gene>
<dbReference type="Proteomes" id="UP001153269">
    <property type="component" value="Unassembled WGS sequence"/>
</dbReference>
<feature type="domain" description="Nucleoporin Nup153 N-terminal" evidence="1">
    <location>
        <begin position="13"/>
        <end position="61"/>
    </location>
</feature>
<comment type="caution">
    <text evidence="2">The sequence shown here is derived from an EMBL/GenBank/DDBJ whole genome shotgun (WGS) entry which is preliminary data.</text>
</comment>
<accession>A0A9N7YXA5</accession>
<keyword evidence="3" id="KW-1185">Reference proteome</keyword>